<organism evidence="1">
    <name type="scientific">viral metagenome</name>
    <dbReference type="NCBI Taxonomy" id="1070528"/>
    <lineage>
        <taxon>unclassified sequences</taxon>
        <taxon>metagenomes</taxon>
        <taxon>organismal metagenomes</taxon>
    </lineage>
</organism>
<reference evidence="1" key="1">
    <citation type="journal article" date="2020" name="Nature">
        <title>Giant virus diversity and host interactions through global metagenomics.</title>
        <authorList>
            <person name="Schulz F."/>
            <person name="Roux S."/>
            <person name="Paez-Espino D."/>
            <person name="Jungbluth S."/>
            <person name="Walsh D.A."/>
            <person name="Denef V.J."/>
            <person name="McMahon K.D."/>
            <person name="Konstantinidis K.T."/>
            <person name="Eloe-Fadrosh E.A."/>
            <person name="Kyrpides N.C."/>
            <person name="Woyke T."/>
        </authorList>
    </citation>
    <scope>NUCLEOTIDE SEQUENCE</scope>
    <source>
        <strain evidence="1">GVMAG-M-3300023179-33</strain>
    </source>
</reference>
<protein>
    <submittedName>
        <fullName evidence="1">Uncharacterized protein</fullName>
    </submittedName>
</protein>
<accession>A0A6C0EDV2</accession>
<proteinExistence type="predicted"/>
<dbReference type="AlphaFoldDB" id="A0A6C0EDV2"/>
<name>A0A6C0EDV2_9ZZZZ</name>
<dbReference type="EMBL" id="MN739821">
    <property type="protein sequence ID" value="QHT27356.1"/>
    <property type="molecule type" value="Genomic_DNA"/>
</dbReference>
<sequence length="32" mass="3945">MVVMQTKYYANENKRKTNIIILSYNIYNYINQ</sequence>
<evidence type="ECO:0000313" key="1">
    <source>
        <dbReference type="EMBL" id="QHT27356.1"/>
    </source>
</evidence>